<feature type="domain" description="PHD-type" evidence="8">
    <location>
        <begin position="430"/>
        <end position="480"/>
    </location>
</feature>
<dbReference type="SUPFAM" id="SSF57903">
    <property type="entry name" value="FYVE/PHD zinc finger"/>
    <property type="match status" value="1"/>
</dbReference>
<proteinExistence type="predicted"/>
<dbReference type="OrthoDB" id="5370059at2759"/>
<feature type="repeat" description="RCC1" evidence="6">
    <location>
        <begin position="125"/>
        <end position="180"/>
    </location>
</feature>
<dbReference type="InterPro" id="IPR019786">
    <property type="entry name" value="Zinc_finger_PHD-type_CS"/>
</dbReference>
<dbReference type="GO" id="GO:0008270">
    <property type="term" value="F:zinc ion binding"/>
    <property type="evidence" value="ECO:0007669"/>
    <property type="project" value="UniProtKB-KW"/>
</dbReference>
<dbReference type="PROSITE" id="PS50016">
    <property type="entry name" value="ZF_PHD_2"/>
    <property type="match status" value="1"/>
</dbReference>
<dbReference type="InParanoid" id="A0A1Y2BF20"/>
<evidence type="ECO:0000259" key="8">
    <source>
        <dbReference type="PROSITE" id="PS50016"/>
    </source>
</evidence>
<feature type="repeat" description="RCC1" evidence="6">
    <location>
        <begin position="355"/>
        <end position="413"/>
    </location>
</feature>
<comment type="caution">
    <text evidence="9">The sequence shown here is derived from an EMBL/GenBank/DDBJ whole genome shotgun (WGS) entry which is preliminary data.</text>
</comment>
<evidence type="ECO:0000313" key="10">
    <source>
        <dbReference type="Proteomes" id="UP000193986"/>
    </source>
</evidence>
<protein>
    <submittedName>
        <fullName evidence="9">Regulator of chromosome condensation 1/beta-lactamase-inhibitor protein II</fullName>
    </submittedName>
</protein>
<dbReference type="PROSITE" id="PS50012">
    <property type="entry name" value="RCC1_3"/>
    <property type="match status" value="4"/>
</dbReference>
<dbReference type="PROSITE" id="PS00626">
    <property type="entry name" value="RCC1_2"/>
    <property type="match status" value="1"/>
</dbReference>
<dbReference type="InterPro" id="IPR013083">
    <property type="entry name" value="Znf_RING/FYVE/PHD"/>
</dbReference>
<organism evidence="9 10">
    <name type="scientific">Naematelia encephala</name>
    <dbReference type="NCBI Taxonomy" id="71784"/>
    <lineage>
        <taxon>Eukaryota</taxon>
        <taxon>Fungi</taxon>
        <taxon>Dikarya</taxon>
        <taxon>Basidiomycota</taxon>
        <taxon>Agaricomycotina</taxon>
        <taxon>Tremellomycetes</taxon>
        <taxon>Tremellales</taxon>
        <taxon>Naemateliaceae</taxon>
        <taxon>Naematelia</taxon>
    </lineage>
</organism>
<dbReference type="GO" id="GO:0016020">
    <property type="term" value="C:membrane"/>
    <property type="evidence" value="ECO:0007669"/>
    <property type="project" value="TreeGrafter"/>
</dbReference>
<keyword evidence="4" id="KW-0862">Zinc</keyword>
<dbReference type="InterPro" id="IPR058923">
    <property type="entry name" value="RCC1-like_dom"/>
</dbReference>
<dbReference type="Pfam" id="PF00628">
    <property type="entry name" value="PHD"/>
    <property type="match status" value="1"/>
</dbReference>
<evidence type="ECO:0000256" key="7">
    <source>
        <dbReference type="SAM" id="MobiDB-lite"/>
    </source>
</evidence>
<dbReference type="InterPro" id="IPR000408">
    <property type="entry name" value="Reg_chr_condens"/>
</dbReference>
<evidence type="ECO:0000256" key="1">
    <source>
        <dbReference type="ARBA" id="ARBA00022723"/>
    </source>
</evidence>
<dbReference type="PANTHER" id="PTHR46207:SF1">
    <property type="entry name" value="PROTEIN RCC2"/>
    <property type="match status" value="1"/>
</dbReference>
<evidence type="ECO:0000256" key="4">
    <source>
        <dbReference type="ARBA" id="ARBA00022833"/>
    </source>
</evidence>
<keyword evidence="3 5" id="KW-0863">Zinc-finger</keyword>
<feature type="repeat" description="RCC1" evidence="6">
    <location>
        <begin position="181"/>
        <end position="244"/>
    </location>
</feature>
<dbReference type="Gene3D" id="3.30.40.10">
    <property type="entry name" value="Zinc/RING finger domain, C3HC4 (zinc finger)"/>
    <property type="match status" value="1"/>
</dbReference>
<dbReference type="InterPro" id="IPR011011">
    <property type="entry name" value="Znf_FYVE_PHD"/>
</dbReference>
<evidence type="ECO:0000256" key="3">
    <source>
        <dbReference type="ARBA" id="ARBA00022771"/>
    </source>
</evidence>
<name>A0A1Y2BF20_9TREE</name>
<dbReference type="STRING" id="71784.A0A1Y2BF20"/>
<keyword evidence="1" id="KW-0479">Metal-binding</keyword>
<dbReference type="InterPro" id="IPR028641">
    <property type="entry name" value="RCC2"/>
</dbReference>
<dbReference type="Proteomes" id="UP000193986">
    <property type="component" value="Unassembled WGS sequence"/>
</dbReference>
<dbReference type="InterPro" id="IPR019787">
    <property type="entry name" value="Znf_PHD-finger"/>
</dbReference>
<keyword evidence="2" id="KW-0677">Repeat</keyword>
<dbReference type="Gene3D" id="2.130.10.30">
    <property type="entry name" value="Regulator of chromosome condensation 1/beta-lactamase-inhibitor protein II"/>
    <property type="match status" value="2"/>
</dbReference>
<dbReference type="PANTHER" id="PTHR46207">
    <property type="entry name" value="PROTEIN RCC2"/>
    <property type="match status" value="1"/>
</dbReference>
<gene>
    <name evidence="9" type="ORF">BCR39DRAFT_519744</name>
</gene>
<keyword evidence="10" id="KW-1185">Reference proteome</keyword>
<evidence type="ECO:0000256" key="2">
    <source>
        <dbReference type="ARBA" id="ARBA00022737"/>
    </source>
</evidence>
<dbReference type="Pfam" id="PF25390">
    <property type="entry name" value="WD40_RLD"/>
    <property type="match status" value="1"/>
</dbReference>
<evidence type="ECO:0000256" key="5">
    <source>
        <dbReference type="PROSITE-ProRule" id="PRU00146"/>
    </source>
</evidence>
<dbReference type="SMART" id="SM00249">
    <property type="entry name" value="PHD"/>
    <property type="match status" value="1"/>
</dbReference>
<dbReference type="InterPro" id="IPR009091">
    <property type="entry name" value="RCC1/BLIP-II"/>
</dbReference>
<evidence type="ECO:0000256" key="6">
    <source>
        <dbReference type="PROSITE-ProRule" id="PRU00235"/>
    </source>
</evidence>
<dbReference type="GO" id="GO:0031267">
    <property type="term" value="F:small GTPase binding"/>
    <property type="evidence" value="ECO:0007669"/>
    <property type="project" value="TreeGrafter"/>
</dbReference>
<feature type="region of interest" description="Disordered" evidence="7">
    <location>
        <begin position="478"/>
        <end position="517"/>
    </location>
</feature>
<dbReference type="InterPro" id="IPR001965">
    <property type="entry name" value="Znf_PHD"/>
</dbReference>
<accession>A0A1Y2BF20</accession>
<dbReference type="SUPFAM" id="SSF50985">
    <property type="entry name" value="RCC1/BLIP-II"/>
    <property type="match status" value="1"/>
</dbReference>
<sequence length="517" mass="55099">MVDAEQETSQQEPWGRVLISGGVKWESNGRKDRGPASSGDLLEPHTLRSLVNIKCTKLITGPAANYAIVIDIFGSAHIFGKSPLGLFSELSPHRVTCASVGLPKGAKWIAGAAARSHCLLVDDQGGVWGAGNNAVGQLGLSPCATVDRFTRTNGPWTNDPDARVVLVSAGNTFSLFLTSTGQVFAAGSSESGQLGNGKTGQRLLQGGKIGFDLEVPAKLVQGLTGRKIVQIASGNQHSLAVDEEGYVYAWGFAGYSRLGLQDQKDRLVPTLVPQFAGSNAMTRGAEVLCGPTNSVVVDRQRLYWMAGKWKLTGDGSTGQPWTSFKNIQDIMSCKTLKASCGGCTHFITTPADAQGGVMTVGFGQGVLYGELGLGSGKDMGKSSTRPTEIVPLQGIDVIDVAAGAFFTLFLARPNNQLQDIPRWPKEVDSGDVCLVCKTHRNNDDLIECEKCEEGYHLDCVDPPLSAIPEGEWFCPVCEKEGNTPPDESGPIETPMKNGKRTKSETSSIKGSGNKRRR</sequence>
<feature type="repeat" description="RCC1" evidence="6">
    <location>
        <begin position="245"/>
        <end position="300"/>
    </location>
</feature>
<dbReference type="EMBL" id="MCFC01000006">
    <property type="protein sequence ID" value="ORY33394.1"/>
    <property type="molecule type" value="Genomic_DNA"/>
</dbReference>
<dbReference type="PROSITE" id="PS01359">
    <property type="entry name" value="ZF_PHD_1"/>
    <property type="match status" value="1"/>
</dbReference>
<dbReference type="AlphaFoldDB" id="A0A1Y2BF20"/>
<reference evidence="9 10" key="1">
    <citation type="submission" date="2016-07" db="EMBL/GenBank/DDBJ databases">
        <title>Pervasive Adenine N6-methylation of Active Genes in Fungi.</title>
        <authorList>
            <consortium name="DOE Joint Genome Institute"/>
            <person name="Mondo S.J."/>
            <person name="Dannebaum R.O."/>
            <person name="Kuo R.C."/>
            <person name="Labutti K."/>
            <person name="Haridas S."/>
            <person name="Kuo A."/>
            <person name="Salamov A."/>
            <person name="Ahrendt S.R."/>
            <person name="Lipzen A."/>
            <person name="Sullivan W."/>
            <person name="Andreopoulos W.B."/>
            <person name="Clum A."/>
            <person name="Lindquist E."/>
            <person name="Daum C."/>
            <person name="Ramamoorthy G.K."/>
            <person name="Gryganskyi A."/>
            <person name="Culley D."/>
            <person name="Magnuson J.K."/>
            <person name="James T.Y."/>
            <person name="O'Malley M.A."/>
            <person name="Stajich J.E."/>
            <person name="Spatafora J.W."/>
            <person name="Visel A."/>
            <person name="Grigoriev I.V."/>
        </authorList>
    </citation>
    <scope>NUCLEOTIDE SEQUENCE [LARGE SCALE GENOMIC DNA]</scope>
    <source>
        <strain evidence="9 10">68-887.2</strain>
    </source>
</reference>
<evidence type="ECO:0000313" key="9">
    <source>
        <dbReference type="EMBL" id="ORY33394.1"/>
    </source>
</evidence>